<dbReference type="Gene3D" id="3.10.450.50">
    <property type="match status" value="1"/>
</dbReference>
<evidence type="ECO:0000313" key="2">
    <source>
        <dbReference type="Proteomes" id="UP001309876"/>
    </source>
</evidence>
<sequence>MPDDLTEKVRLLFTKAFASADQRGSEAAEAFTECFMQDAQLRTAAGTFSGQKEILQSRQSSWNGIESRKHTLKQLYKNTNGANEFLVLGNLELAKVNGHVTNSRFCANASVEQNEDGMVRFVSYEAFAESPPPAAATAAAKSQD</sequence>
<keyword evidence="2" id="KW-1185">Reference proteome</keyword>
<dbReference type="Proteomes" id="UP001309876">
    <property type="component" value="Unassembled WGS sequence"/>
</dbReference>
<protein>
    <submittedName>
        <fullName evidence="1">Uncharacterized protein</fullName>
    </submittedName>
</protein>
<proteinExistence type="predicted"/>
<evidence type="ECO:0000313" key="1">
    <source>
        <dbReference type="EMBL" id="KAK5080912.1"/>
    </source>
</evidence>
<comment type="caution">
    <text evidence="1">The sequence shown here is derived from an EMBL/GenBank/DDBJ whole genome shotgun (WGS) entry which is preliminary data.</text>
</comment>
<dbReference type="EMBL" id="JAVRRJ010000011">
    <property type="protein sequence ID" value="KAK5080912.1"/>
    <property type="molecule type" value="Genomic_DNA"/>
</dbReference>
<organism evidence="1 2">
    <name type="scientific">Lithohypha guttulata</name>
    <dbReference type="NCBI Taxonomy" id="1690604"/>
    <lineage>
        <taxon>Eukaryota</taxon>
        <taxon>Fungi</taxon>
        <taxon>Dikarya</taxon>
        <taxon>Ascomycota</taxon>
        <taxon>Pezizomycotina</taxon>
        <taxon>Eurotiomycetes</taxon>
        <taxon>Chaetothyriomycetidae</taxon>
        <taxon>Chaetothyriales</taxon>
        <taxon>Trichomeriaceae</taxon>
        <taxon>Lithohypha</taxon>
    </lineage>
</organism>
<dbReference type="AlphaFoldDB" id="A0AAN7STB2"/>
<name>A0AAN7STB2_9EURO</name>
<reference evidence="1 2" key="1">
    <citation type="submission" date="2023-08" db="EMBL/GenBank/DDBJ databases">
        <title>Black Yeasts Isolated from many extreme environments.</title>
        <authorList>
            <person name="Coleine C."/>
            <person name="Stajich J.E."/>
            <person name="Selbmann L."/>
        </authorList>
    </citation>
    <scope>NUCLEOTIDE SEQUENCE [LARGE SCALE GENOMIC DNA]</scope>
    <source>
        <strain evidence="1 2">CCFEE 5910</strain>
    </source>
</reference>
<accession>A0AAN7STB2</accession>
<gene>
    <name evidence="1" type="ORF">LTR05_008228</name>
</gene>